<protein>
    <recommendedName>
        <fullName evidence="4">DUF1501 domain-containing protein</fullName>
    </recommendedName>
</protein>
<keyword evidence="1" id="KW-0732">Signal</keyword>
<dbReference type="Proteomes" id="UP000238701">
    <property type="component" value="Unassembled WGS sequence"/>
</dbReference>
<accession>A0A2U3KI50</accession>
<name>A0A2U3KI50_9BACT</name>
<feature type="chain" id="PRO_5015657689" description="DUF1501 domain-containing protein" evidence="1">
    <location>
        <begin position="30"/>
        <end position="414"/>
    </location>
</feature>
<evidence type="ECO:0000313" key="2">
    <source>
        <dbReference type="EMBL" id="SPF39334.1"/>
    </source>
</evidence>
<proteinExistence type="predicted"/>
<sequence length="414" mass="44738">MSITRRIFLRNSALAVVGTAAVPSFLTRAAFGVAETNGRNKRLVVIFQRGAADGLNIVVPRAEPQYYAMRPSINIPRNAVLDLNGFFGLHPSLSAFQPLWQQRHLAIVHAAGSPDTTRSHFDAQDFMETGTPGVKATEDGWLNRSLRSLPSEAQASAFRAIALGPSLPRILSGSEPAVAMNNINDFSVGGKNPKASPVASAFEAMYDHSSDSVLHTTGEETFDAVKMLKATDPAKYTPAPDANYPKGRFSDSLRQLAQLIKANLGVQVAFADIGGWDHHVNEGATEGQLANVLTDFSQSLAAFWTDLGDLGEDTVVITMSEFGRTARENGNRGTDHGHANVMFVLGGPVKGGRVYGRWPGLDQSQLYEGRDLALTTDFRQVIGEAVARHMGNKNLAEVFPGYDNQPGKFLRFLG</sequence>
<dbReference type="PANTHER" id="PTHR43737:SF1">
    <property type="entry name" value="DUF1501 DOMAIN-CONTAINING PROTEIN"/>
    <property type="match status" value="1"/>
</dbReference>
<dbReference type="PANTHER" id="PTHR43737">
    <property type="entry name" value="BLL7424 PROTEIN"/>
    <property type="match status" value="1"/>
</dbReference>
<evidence type="ECO:0008006" key="4">
    <source>
        <dbReference type="Google" id="ProtNLM"/>
    </source>
</evidence>
<dbReference type="Pfam" id="PF07394">
    <property type="entry name" value="DUF1501"/>
    <property type="match status" value="1"/>
</dbReference>
<dbReference type="InterPro" id="IPR006311">
    <property type="entry name" value="TAT_signal"/>
</dbReference>
<evidence type="ECO:0000313" key="3">
    <source>
        <dbReference type="Proteomes" id="UP000238701"/>
    </source>
</evidence>
<evidence type="ECO:0000256" key="1">
    <source>
        <dbReference type="SAM" id="SignalP"/>
    </source>
</evidence>
<dbReference type="InterPro" id="IPR010869">
    <property type="entry name" value="DUF1501"/>
</dbReference>
<organism evidence="2 3">
    <name type="scientific">Candidatus Sulfotelmatobacter kueseliae</name>
    <dbReference type="NCBI Taxonomy" id="2042962"/>
    <lineage>
        <taxon>Bacteria</taxon>
        <taxon>Pseudomonadati</taxon>
        <taxon>Acidobacteriota</taxon>
        <taxon>Terriglobia</taxon>
        <taxon>Terriglobales</taxon>
        <taxon>Candidatus Korobacteraceae</taxon>
        <taxon>Candidatus Sulfotelmatobacter</taxon>
    </lineage>
</organism>
<dbReference type="AlphaFoldDB" id="A0A2U3KI50"/>
<dbReference type="PROSITE" id="PS51318">
    <property type="entry name" value="TAT"/>
    <property type="match status" value="1"/>
</dbReference>
<feature type="signal peptide" evidence="1">
    <location>
        <begin position="1"/>
        <end position="29"/>
    </location>
</feature>
<gene>
    <name evidence="2" type="ORF">SBA1_270049</name>
</gene>
<dbReference type="OrthoDB" id="9779968at2"/>
<dbReference type="EMBL" id="OMOD01000119">
    <property type="protein sequence ID" value="SPF39334.1"/>
    <property type="molecule type" value="Genomic_DNA"/>
</dbReference>
<reference evidence="3" key="1">
    <citation type="submission" date="2018-02" db="EMBL/GenBank/DDBJ databases">
        <authorList>
            <person name="Hausmann B."/>
        </authorList>
    </citation>
    <scope>NUCLEOTIDE SEQUENCE [LARGE SCALE GENOMIC DNA]</scope>
    <source>
        <strain evidence="3">Peat soil MAG SbA1</strain>
    </source>
</reference>